<dbReference type="Pfam" id="PF12833">
    <property type="entry name" value="HTH_18"/>
    <property type="match status" value="1"/>
</dbReference>
<dbReference type="SMART" id="SM00342">
    <property type="entry name" value="HTH_ARAC"/>
    <property type="match status" value="1"/>
</dbReference>
<dbReference type="GO" id="GO:0003700">
    <property type="term" value="F:DNA-binding transcription factor activity"/>
    <property type="evidence" value="ECO:0007669"/>
    <property type="project" value="InterPro"/>
</dbReference>
<keyword evidence="1" id="KW-0805">Transcription regulation</keyword>
<dbReference type="InterPro" id="IPR009594">
    <property type="entry name" value="Tscrpt_reg_HTH_AraC_N"/>
</dbReference>
<dbReference type="SUPFAM" id="SSF46689">
    <property type="entry name" value="Homeodomain-like"/>
    <property type="match status" value="1"/>
</dbReference>
<dbReference type="PROSITE" id="PS01124">
    <property type="entry name" value="HTH_ARAC_FAMILY_2"/>
    <property type="match status" value="1"/>
</dbReference>
<reference evidence="4 5" key="1">
    <citation type="submission" date="2020-04" db="EMBL/GenBank/DDBJ databases">
        <title>Genome sequencing of novel species.</title>
        <authorList>
            <person name="Heo J."/>
            <person name="Kim S.-J."/>
            <person name="Kim J.-S."/>
            <person name="Hong S.-B."/>
            <person name="Kwon S.-W."/>
        </authorList>
    </citation>
    <scope>NUCLEOTIDE SEQUENCE [LARGE SCALE GENOMIC DNA]</scope>
    <source>
        <strain evidence="4 5">GN2-R2</strain>
    </source>
</reference>
<dbReference type="AlphaFoldDB" id="A0A7Z2W102"/>
<dbReference type="KEGG" id="mfy:HH212_03980"/>
<keyword evidence="2" id="KW-0804">Transcription</keyword>
<name>A0A7Z2W102_9BURK</name>
<dbReference type="Gene3D" id="1.10.10.60">
    <property type="entry name" value="Homeodomain-like"/>
    <property type="match status" value="1"/>
</dbReference>
<dbReference type="InterPro" id="IPR018060">
    <property type="entry name" value="HTH_AraC"/>
</dbReference>
<dbReference type="InterPro" id="IPR009057">
    <property type="entry name" value="Homeodomain-like_sf"/>
</dbReference>
<keyword evidence="5" id="KW-1185">Reference proteome</keyword>
<evidence type="ECO:0000259" key="3">
    <source>
        <dbReference type="PROSITE" id="PS01124"/>
    </source>
</evidence>
<dbReference type="EMBL" id="CP051685">
    <property type="protein sequence ID" value="QJE03173.1"/>
    <property type="molecule type" value="Genomic_DNA"/>
</dbReference>
<dbReference type="Pfam" id="PF06719">
    <property type="entry name" value="AraC_N"/>
    <property type="match status" value="1"/>
</dbReference>
<dbReference type="PANTHER" id="PTHR43436:SF1">
    <property type="entry name" value="TRANSCRIPTIONAL REGULATORY PROTEIN"/>
    <property type="match status" value="1"/>
</dbReference>
<dbReference type="GO" id="GO:0043565">
    <property type="term" value="F:sequence-specific DNA binding"/>
    <property type="evidence" value="ECO:0007669"/>
    <property type="project" value="InterPro"/>
</dbReference>
<gene>
    <name evidence="4" type="ORF">HH212_03980</name>
</gene>
<sequence>MHAIRVSRPNADLVHGLQQAALCIVAQGSKTVLLGSEAYTYDPARMLVFSVDLPVAAQVHEASPVCPYLCLRLDLDPRRIAELVLKVYPGGVPQATPGRAIWLAQASEAIVDAGARLLAALADPVDAGLLAPLAVEEMLVRLLRSPVGGRLAQIGRAESNVHRIARAVAWVRDHYMQPIRVEQLACLASMSASSLHQHFKAVTSMSPLQYQKVLRLQEARRLMASGVGAATAGGRVGYTSASQFSREYARLFGSAPTRDLPKRRDVTN</sequence>
<dbReference type="PANTHER" id="PTHR43436">
    <property type="entry name" value="ARAC-FAMILY TRANSCRIPTIONAL REGULATOR"/>
    <property type="match status" value="1"/>
</dbReference>
<accession>A0A7Z2W102</accession>
<evidence type="ECO:0000256" key="1">
    <source>
        <dbReference type="ARBA" id="ARBA00023015"/>
    </source>
</evidence>
<evidence type="ECO:0000313" key="4">
    <source>
        <dbReference type="EMBL" id="QJE03173.1"/>
    </source>
</evidence>
<organism evidence="4 5">
    <name type="scientific">Massilia forsythiae</name>
    <dbReference type="NCBI Taxonomy" id="2728020"/>
    <lineage>
        <taxon>Bacteria</taxon>
        <taxon>Pseudomonadati</taxon>
        <taxon>Pseudomonadota</taxon>
        <taxon>Betaproteobacteria</taxon>
        <taxon>Burkholderiales</taxon>
        <taxon>Oxalobacteraceae</taxon>
        <taxon>Telluria group</taxon>
        <taxon>Massilia</taxon>
    </lineage>
</organism>
<evidence type="ECO:0000256" key="2">
    <source>
        <dbReference type="ARBA" id="ARBA00023163"/>
    </source>
</evidence>
<feature type="domain" description="HTH araC/xylS-type" evidence="3">
    <location>
        <begin position="165"/>
        <end position="262"/>
    </location>
</feature>
<protein>
    <submittedName>
        <fullName evidence="4">AraC family transcriptional regulator</fullName>
    </submittedName>
</protein>
<proteinExistence type="predicted"/>
<evidence type="ECO:0000313" key="5">
    <source>
        <dbReference type="Proteomes" id="UP000502415"/>
    </source>
</evidence>
<dbReference type="Proteomes" id="UP000502415">
    <property type="component" value="Chromosome"/>
</dbReference>